<dbReference type="EMBL" id="BHGK01000001">
    <property type="protein sequence ID" value="GCA66171.1"/>
    <property type="molecule type" value="Genomic_DNA"/>
</dbReference>
<comment type="caution">
    <text evidence="1">The sequence shown here is derived from an EMBL/GenBank/DDBJ whole genome shotgun (WGS) entry which is preliminary data.</text>
</comment>
<proteinExistence type="predicted"/>
<keyword evidence="2" id="KW-1185">Reference proteome</keyword>
<evidence type="ECO:0000313" key="1">
    <source>
        <dbReference type="EMBL" id="GCA66171.1"/>
    </source>
</evidence>
<gene>
    <name evidence="1" type="ORF">KGMB01110_06070</name>
</gene>
<dbReference type="AlphaFoldDB" id="A0A391NYF4"/>
<organism evidence="1 2">
    <name type="scientific">Mediterraneibacter butyricigenes</name>
    <dbReference type="NCBI Taxonomy" id="2316025"/>
    <lineage>
        <taxon>Bacteria</taxon>
        <taxon>Bacillati</taxon>
        <taxon>Bacillota</taxon>
        <taxon>Clostridia</taxon>
        <taxon>Lachnospirales</taxon>
        <taxon>Lachnospiraceae</taxon>
        <taxon>Mediterraneibacter</taxon>
    </lineage>
</organism>
<reference evidence="2" key="1">
    <citation type="submission" date="2018-09" db="EMBL/GenBank/DDBJ databases">
        <title>Draft Genome Sequence of Mediterraneibacter sp. KCTC 15684.</title>
        <authorList>
            <person name="Kim J.S."/>
            <person name="Han K.I."/>
            <person name="Suh M.K."/>
            <person name="Lee K.C."/>
            <person name="Eom M.K."/>
            <person name="Lee J.H."/>
            <person name="Park S.H."/>
            <person name="Kang S.W."/>
            <person name="Park J.E."/>
            <person name="Oh B.S."/>
            <person name="Yu S.Y."/>
            <person name="Choi S.H."/>
            <person name="Lee D.H."/>
            <person name="Yoon H."/>
            <person name="Kim B."/>
            <person name="Yang S.J."/>
            <person name="Lee J.S."/>
        </authorList>
    </citation>
    <scope>NUCLEOTIDE SEQUENCE [LARGE SCALE GENOMIC DNA]</scope>
    <source>
        <strain evidence="2">KCTC 15684</strain>
    </source>
</reference>
<evidence type="ECO:0000313" key="2">
    <source>
        <dbReference type="Proteomes" id="UP000265643"/>
    </source>
</evidence>
<dbReference type="Pfam" id="PF20505">
    <property type="entry name" value="DUF6731"/>
    <property type="match status" value="1"/>
</dbReference>
<dbReference type="InterPro" id="IPR046618">
    <property type="entry name" value="DUF6731"/>
</dbReference>
<protein>
    <submittedName>
        <fullName evidence="1">Uncharacterized protein</fullName>
    </submittedName>
</protein>
<accession>A0A391NYF4</accession>
<sequence length="299" mass="35023">MAYKRTVKFSYYTVCMMEDEQDVSPKRFDFEAWIKKVVDDNMEKKEIEFDNVIARLEELEVDTESGIWKIRFLKLRDTNIPSIVKKKEEAKPIELDDDEYIGEDLLMLYDSKKSVAMIQCNRFAMSKGKLEKCLNKVWDDPKHKIVLLHISKMTSVAELKKKNFRYLCVRLANIHAVEESHRPLGRIINSYNDIGGKSGTLVFSLGRGRQPKAGLNQEQIPIMLDDIYNNRDIVTDAVLKVKDDDDTSCVDVVDLFDNSLRDYIDFKLEKRTALEFQYATNLMMRKYLERKNEIYELLS</sequence>
<dbReference type="Proteomes" id="UP000265643">
    <property type="component" value="Unassembled WGS sequence"/>
</dbReference>
<dbReference type="RefSeq" id="WP_119297528.1">
    <property type="nucleotide sequence ID" value="NZ_BHGK01000001.1"/>
</dbReference>
<name>A0A391NYF4_9FIRM</name>